<dbReference type="GO" id="GO:0004527">
    <property type="term" value="F:exonuclease activity"/>
    <property type="evidence" value="ECO:0007669"/>
    <property type="project" value="UniProtKB-KW"/>
</dbReference>
<evidence type="ECO:0000256" key="8">
    <source>
        <dbReference type="ARBA" id="ARBA00023204"/>
    </source>
</evidence>
<keyword evidence="2" id="KW-0547">Nucleotide-binding</keyword>
<dbReference type="Pfam" id="PF13087">
    <property type="entry name" value="AAA_12"/>
    <property type="match status" value="1"/>
</dbReference>
<gene>
    <name evidence="13" type="ORF">GMA10_04180</name>
</gene>
<keyword evidence="8" id="KW-0234">DNA repair</keyword>
<feature type="domain" description="PD-(D/E)XK endonuclease-like" evidence="10">
    <location>
        <begin position="119"/>
        <end position="242"/>
    </location>
</feature>
<feature type="domain" description="YprB ribonuclease H-like" evidence="12">
    <location>
        <begin position="344"/>
        <end position="538"/>
    </location>
</feature>
<evidence type="ECO:0000256" key="7">
    <source>
        <dbReference type="ARBA" id="ARBA00022840"/>
    </source>
</evidence>
<dbReference type="PANTHER" id="PTHR43788">
    <property type="entry name" value="DNA2/NAM7 HELICASE FAMILY MEMBER"/>
    <property type="match status" value="1"/>
</dbReference>
<dbReference type="GO" id="GO:0005524">
    <property type="term" value="F:ATP binding"/>
    <property type="evidence" value="ECO:0007669"/>
    <property type="project" value="UniProtKB-KW"/>
</dbReference>
<dbReference type="InterPro" id="IPR050534">
    <property type="entry name" value="Coronavir_polyprotein_1ab"/>
</dbReference>
<evidence type="ECO:0000259" key="10">
    <source>
        <dbReference type="Pfam" id="PF12705"/>
    </source>
</evidence>
<dbReference type="OrthoDB" id="9757917at2"/>
<keyword evidence="7" id="KW-0067">ATP-binding</keyword>
<dbReference type="Gene3D" id="3.40.50.300">
    <property type="entry name" value="P-loop containing nucleotide triphosphate hydrolases"/>
    <property type="match status" value="2"/>
</dbReference>
<dbReference type="Pfam" id="PF13482">
    <property type="entry name" value="RNase_H_2"/>
    <property type="match status" value="1"/>
</dbReference>
<proteinExistence type="predicted"/>
<evidence type="ECO:0000256" key="3">
    <source>
        <dbReference type="ARBA" id="ARBA00022763"/>
    </source>
</evidence>
<evidence type="ECO:0000313" key="13">
    <source>
        <dbReference type="EMBL" id="MUN54416.1"/>
    </source>
</evidence>
<dbReference type="InterPro" id="IPR019993">
    <property type="entry name" value="RecB_nuclease_TM0106_put"/>
</dbReference>
<dbReference type="InterPro" id="IPR038726">
    <property type="entry name" value="PDDEXK_AddAB-type"/>
</dbReference>
<evidence type="ECO:0000256" key="4">
    <source>
        <dbReference type="ARBA" id="ARBA00022801"/>
    </source>
</evidence>
<keyword evidence="1" id="KW-0540">Nuclease</keyword>
<dbReference type="InterPro" id="IPR041679">
    <property type="entry name" value="DNA2/NAM7-like_C"/>
</dbReference>
<dbReference type="PANTHER" id="PTHR43788:SF8">
    <property type="entry name" value="DNA-BINDING PROTEIN SMUBP-2"/>
    <property type="match status" value="1"/>
</dbReference>
<dbReference type="InterPro" id="IPR047187">
    <property type="entry name" value="SF1_C_Upf1"/>
</dbReference>
<feature type="domain" description="DNA2/NAM7 helicase-like C-terminal" evidence="11">
    <location>
        <begin position="1035"/>
        <end position="1215"/>
    </location>
</feature>
<evidence type="ECO:0000256" key="6">
    <source>
        <dbReference type="ARBA" id="ARBA00022839"/>
    </source>
</evidence>
<reference evidence="13 14" key="1">
    <citation type="submission" date="2019-12" db="EMBL/GenBank/DDBJ databases">
        <authorList>
            <person name="Li J."/>
            <person name="Shi Y."/>
            <person name="Xu G."/>
            <person name="Xiao D."/>
            <person name="Ran X."/>
        </authorList>
    </citation>
    <scope>NUCLEOTIDE SEQUENCE [LARGE SCALE GENOMIC DNA]</scope>
    <source>
        <strain evidence="13 14">JCM 15915</strain>
    </source>
</reference>
<protein>
    <submittedName>
        <fullName evidence="13">TM0106 family RecB-like putative nuclease</fullName>
    </submittedName>
</protein>
<keyword evidence="4" id="KW-0378">Hydrolase</keyword>
<sequence>MFFVDVPEQHAAHPRPGLIYSASDLVRAAECPWATLHLLDEKLGRLPRFEAPEDPMLERTSVLGDQHEAAVLEEYRERFGPYDSATGRGVYEIDPARRMDWGTLVDKHGESIEALRSGADVVFQASFFDGRFHGRSDFLVREDDGRYAVYDTKLARHAKVTALLQLAAYADQLDNAGIPVSDTVTLVLGNRERASFHVGEFMAVYQERRDRFEAVSRERMAADAEPLDWWQDSVSRCGKCPHCAAEVERHRDVLQVAGMSMAQRKLLRQRYGVRTVDDLANLEGRSLPSPVRSARDQAALQTGRAVPDKTVTFTDASGTRKSVSYVVTDSAPLTRIPAADPGDIFFDFEGDPLWQDPFDSSWGIEYLFGLVESPEDSSEDPRFVPFWAHSRDEEKQALLDFLEYVRQRRQRFPGMKIYHYANYEKRALRDLAAKHGVGEEAVDDLLREEVLVDLYDVVRSSLRISEDSYSIKKLEPLYMGDQLRAGDVTTAAASVVAYADYCLARDSGDQDRALAVLDSIGDYNRYDCVSTLRLRNWLLGLVSRSAEEEVGQPYETRDLSLEPEPPEDARESAVEASLNHFVETASPESTGLAPDVLRDTVRAVAMVSSATGYYRRERKQFWWSHFDRLSAPVADWESQRDVLVFERLAVEENWHKATPRARTEKRILEGTARLAEGSALKDGDSGLFAMYETPLPPYLEDKAREARQRAESGPRGGQAVASRASDARLTLESLEQTEVPGHVRIRVVESRPQGAESFDQLPMASTPPAPIRTKAQEDSLAMLAEEVDAALPHLPRAAGLDIVARRPPRLADGGALPRVGDPGLGDGKIPMADAIHAAVSRLENSYVAVQGPPGTGKSFVGSHVIGRLVREGWTVGVVAQSHAVIENLLKGCMVNGGVPGEAIAKAKRSKTSTDEDVPRVPWREIAQKDIPSFMAEAASGESPVPGGRIYGGTAWDFAHQDRFAPGSVDLLVIDEAGQYSLANMLAVSQSARNLLLLGDPQQLPQVTQGSHPQPVDESALGWLSAGARTLPQEYGYFLDASWRMHPELCAPVSTLSYQGRLHSASAAAHRMLADTKPGVYRLDVPHTGNATSSPEEAARVVELASELVGRSWRHAPDQAFRPLEPHDVLVVAAYNAQVEVIREALEEAGLSDQDETGVRVGTVDRFQGQEAPVVIVSMAASSAEDVPRGMDFLLSPNRLNVAVSRGQWAAVIVSSPSLTDYWPTNPDSLSILGGFTALRRNATSWDRLPLSGSTRDKEGEIHE</sequence>
<dbReference type="GO" id="GO:0043139">
    <property type="term" value="F:5'-3' DNA helicase activity"/>
    <property type="evidence" value="ECO:0007669"/>
    <property type="project" value="TreeGrafter"/>
</dbReference>
<dbReference type="AlphaFoldDB" id="A0A7K1LGV6"/>
<dbReference type="InterPro" id="IPR027417">
    <property type="entry name" value="P-loop_NTPase"/>
</dbReference>
<dbReference type="Pfam" id="PF12705">
    <property type="entry name" value="PDDEXK_1"/>
    <property type="match status" value="1"/>
</dbReference>
<organism evidence="13 14">
    <name type="scientific">Rothia koreensis</name>
    <dbReference type="NCBI Taxonomy" id="592378"/>
    <lineage>
        <taxon>Bacteria</taxon>
        <taxon>Bacillati</taxon>
        <taxon>Actinomycetota</taxon>
        <taxon>Actinomycetes</taxon>
        <taxon>Micrococcales</taxon>
        <taxon>Micrococcaceae</taxon>
        <taxon>Rothia</taxon>
    </lineage>
</organism>
<dbReference type="CDD" id="cd18808">
    <property type="entry name" value="SF1_C_Upf1"/>
    <property type="match status" value="1"/>
</dbReference>
<evidence type="ECO:0000256" key="1">
    <source>
        <dbReference type="ARBA" id="ARBA00022722"/>
    </source>
</evidence>
<dbReference type="Proteomes" id="UP000462152">
    <property type="component" value="Unassembled WGS sequence"/>
</dbReference>
<dbReference type="NCBIfam" id="TIGR03491">
    <property type="entry name" value="TM0106 family RecB-like putative nuclease"/>
    <property type="match status" value="1"/>
</dbReference>
<dbReference type="InterPro" id="IPR038720">
    <property type="entry name" value="YprB_RNase_H-like_dom"/>
</dbReference>
<dbReference type="InterPro" id="IPR012337">
    <property type="entry name" value="RNaseH-like_sf"/>
</dbReference>
<evidence type="ECO:0000259" key="11">
    <source>
        <dbReference type="Pfam" id="PF13087"/>
    </source>
</evidence>
<dbReference type="GO" id="GO:0006281">
    <property type="term" value="P:DNA repair"/>
    <property type="evidence" value="ECO:0007669"/>
    <property type="project" value="UniProtKB-KW"/>
</dbReference>
<evidence type="ECO:0000256" key="9">
    <source>
        <dbReference type="SAM" id="MobiDB-lite"/>
    </source>
</evidence>
<dbReference type="CDD" id="cd17934">
    <property type="entry name" value="DEXXQc_Upf1-like"/>
    <property type="match status" value="1"/>
</dbReference>
<feature type="region of interest" description="Disordered" evidence="9">
    <location>
        <begin position="704"/>
        <end position="725"/>
    </location>
</feature>
<evidence type="ECO:0000256" key="5">
    <source>
        <dbReference type="ARBA" id="ARBA00022806"/>
    </source>
</evidence>
<evidence type="ECO:0000259" key="12">
    <source>
        <dbReference type="Pfam" id="PF13482"/>
    </source>
</evidence>
<keyword evidence="5" id="KW-0347">Helicase</keyword>
<accession>A0A7K1LGV6</accession>
<evidence type="ECO:0000256" key="2">
    <source>
        <dbReference type="ARBA" id="ARBA00022741"/>
    </source>
</evidence>
<keyword evidence="3" id="KW-0227">DNA damage</keyword>
<dbReference type="EMBL" id="WOGT01000002">
    <property type="protein sequence ID" value="MUN54416.1"/>
    <property type="molecule type" value="Genomic_DNA"/>
</dbReference>
<dbReference type="Pfam" id="PF13604">
    <property type="entry name" value="AAA_30"/>
    <property type="match status" value="1"/>
</dbReference>
<dbReference type="SUPFAM" id="SSF52540">
    <property type="entry name" value="P-loop containing nucleoside triphosphate hydrolases"/>
    <property type="match status" value="1"/>
</dbReference>
<dbReference type="RefSeq" id="WP_129315687.1">
    <property type="nucleotide sequence ID" value="NZ_NOIQ01000010.1"/>
</dbReference>
<dbReference type="SUPFAM" id="SSF53098">
    <property type="entry name" value="Ribonuclease H-like"/>
    <property type="match status" value="1"/>
</dbReference>
<keyword evidence="6" id="KW-0269">Exonuclease</keyword>
<name>A0A7K1LGV6_9MICC</name>
<comment type="caution">
    <text evidence="13">The sequence shown here is derived from an EMBL/GenBank/DDBJ whole genome shotgun (WGS) entry which is preliminary data.</text>
</comment>
<keyword evidence="14" id="KW-1185">Reference proteome</keyword>
<evidence type="ECO:0000313" key="14">
    <source>
        <dbReference type="Proteomes" id="UP000462152"/>
    </source>
</evidence>